<proteinExistence type="predicted"/>
<accession>A0ABS2Z1U5</accession>
<dbReference type="Pfam" id="PF14658">
    <property type="entry name" value="EF-hand_9"/>
    <property type="match status" value="1"/>
</dbReference>
<comment type="caution">
    <text evidence="3">The sequence shown here is derived from an EMBL/GenBank/DDBJ whole genome shotgun (WGS) entry which is preliminary data.</text>
</comment>
<feature type="non-terminal residue" evidence="3">
    <location>
        <position position="116"/>
    </location>
</feature>
<feature type="domain" description="Protein KASH5 EF-hand-like" evidence="2">
    <location>
        <begin position="45"/>
        <end position="109"/>
    </location>
</feature>
<evidence type="ECO:0000256" key="1">
    <source>
        <dbReference type="SAM" id="SignalP"/>
    </source>
</evidence>
<dbReference type="InterPro" id="IPR039508">
    <property type="entry name" value="KASH5_EF-hand-like_dom"/>
</dbReference>
<dbReference type="EMBL" id="JAAWVN010019412">
    <property type="protein sequence ID" value="MBN3293004.1"/>
    <property type="molecule type" value="Genomic_DNA"/>
</dbReference>
<gene>
    <name evidence="3" type="primary">Ccdc155</name>
    <name evidence="3" type="ORF">GTO92_0020636</name>
</gene>
<dbReference type="PANTHER" id="PTHR47300">
    <property type="entry name" value="PROTEIN KASH5"/>
    <property type="match status" value="1"/>
</dbReference>
<protein>
    <submittedName>
        <fullName evidence="3">KASH5 protein</fullName>
    </submittedName>
</protein>
<dbReference type="InterPro" id="IPR028170">
    <property type="entry name" value="KASH5"/>
</dbReference>
<reference evidence="3" key="1">
    <citation type="journal article" date="2021" name="Cell">
        <title>Tracing the genetic footprints of vertebrate landing in non-teleost ray-finned fishes.</title>
        <authorList>
            <person name="Bi X."/>
            <person name="Wang K."/>
            <person name="Yang L."/>
            <person name="Pan H."/>
            <person name="Jiang H."/>
            <person name="Wei Q."/>
            <person name="Fang M."/>
            <person name="Yu H."/>
            <person name="Zhu C."/>
            <person name="Cai Y."/>
            <person name="He Y."/>
            <person name="Gan X."/>
            <person name="Zeng H."/>
            <person name="Yu D."/>
            <person name="Zhu Y."/>
            <person name="Jiang H."/>
            <person name="Qiu Q."/>
            <person name="Yang H."/>
            <person name="Zhang Y.E."/>
            <person name="Wang W."/>
            <person name="Zhu M."/>
            <person name="He S."/>
            <person name="Zhang G."/>
        </authorList>
    </citation>
    <scope>NUCLEOTIDE SEQUENCE</scope>
    <source>
        <strain evidence="3">Bchr_001</strain>
    </source>
</reference>
<keyword evidence="4" id="KW-1185">Reference proteome</keyword>
<dbReference type="PANTHER" id="PTHR47300:SF1">
    <property type="entry name" value="PROTEIN KASH5"/>
    <property type="match status" value="1"/>
</dbReference>
<name>A0ABS2Z1U5_POLSE</name>
<feature type="non-terminal residue" evidence="3">
    <location>
        <position position="1"/>
    </location>
</feature>
<evidence type="ECO:0000313" key="4">
    <source>
        <dbReference type="Proteomes" id="UP001166052"/>
    </source>
</evidence>
<keyword evidence="1" id="KW-0732">Signal</keyword>
<evidence type="ECO:0000259" key="2">
    <source>
        <dbReference type="Pfam" id="PF14658"/>
    </source>
</evidence>
<organism evidence="3 4">
    <name type="scientific">Polypterus senegalus</name>
    <name type="common">Senegal bichir</name>
    <dbReference type="NCBI Taxonomy" id="55291"/>
    <lineage>
        <taxon>Eukaryota</taxon>
        <taxon>Metazoa</taxon>
        <taxon>Chordata</taxon>
        <taxon>Craniata</taxon>
        <taxon>Vertebrata</taxon>
        <taxon>Euteleostomi</taxon>
        <taxon>Actinopterygii</taxon>
        <taxon>Polypteriformes</taxon>
        <taxon>Polypteridae</taxon>
        <taxon>Polypterus</taxon>
    </lineage>
</organism>
<dbReference type="Proteomes" id="UP001166052">
    <property type="component" value="Unassembled WGS sequence"/>
</dbReference>
<feature type="chain" id="PRO_5045093098" evidence="1">
    <location>
        <begin position="23"/>
        <end position="116"/>
    </location>
</feature>
<feature type="signal peptide" evidence="1">
    <location>
        <begin position="1"/>
        <end position="22"/>
    </location>
</feature>
<sequence>MFLSFLLCIQQYLSYIIGCSLSEHTDVADPINGTNNCSEEQLLNITFKMCDTAGSGEVHASTVMQYLQDITAQNPEMDRLLLLHDILDPRRQDIILNRETFHTAMKKWIAVCKEDW</sequence>
<evidence type="ECO:0000313" key="3">
    <source>
        <dbReference type="EMBL" id="MBN3293004.1"/>
    </source>
</evidence>